<protein>
    <submittedName>
        <fullName evidence="3">Uncharacterized protein</fullName>
    </submittedName>
</protein>
<proteinExistence type="predicted"/>
<evidence type="ECO:0000313" key="4">
    <source>
        <dbReference type="Proteomes" id="UP001498398"/>
    </source>
</evidence>
<feature type="signal peptide" evidence="2">
    <location>
        <begin position="1"/>
        <end position="16"/>
    </location>
</feature>
<feature type="compositionally biased region" description="Basic and acidic residues" evidence="1">
    <location>
        <begin position="219"/>
        <end position="235"/>
    </location>
</feature>
<gene>
    <name evidence="3" type="ORF">VKT23_003431</name>
</gene>
<comment type="caution">
    <text evidence="3">The sequence shown here is derived from an EMBL/GenBank/DDBJ whole genome shotgun (WGS) entry which is preliminary data.</text>
</comment>
<evidence type="ECO:0000256" key="1">
    <source>
        <dbReference type="SAM" id="MobiDB-lite"/>
    </source>
</evidence>
<keyword evidence="2" id="KW-0732">Signal</keyword>
<accession>A0ABR1K192</accession>
<feature type="compositionally biased region" description="Polar residues" evidence="1">
    <location>
        <begin position="49"/>
        <end position="60"/>
    </location>
</feature>
<feature type="chain" id="PRO_5047246493" evidence="2">
    <location>
        <begin position="17"/>
        <end position="272"/>
    </location>
</feature>
<dbReference type="EMBL" id="JBANRG010000003">
    <property type="protein sequence ID" value="KAK7468936.1"/>
    <property type="molecule type" value="Genomic_DNA"/>
</dbReference>
<keyword evidence="4" id="KW-1185">Reference proteome</keyword>
<feature type="region of interest" description="Disordered" evidence="1">
    <location>
        <begin position="31"/>
        <end position="60"/>
    </location>
</feature>
<name>A0ABR1K192_9AGAR</name>
<reference evidence="3 4" key="1">
    <citation type="submission" date="2024-01" db="EMBL/GenBank/DDBJ databases">
        <title>A draft genome for the cacao thread blight pathogen Marasmiellus scandens.</title>
        <authorList>
            <person name="Baruah I.K."/>
            <person name="Leung J."/>
            <person name="Bukari Y."/>
            <person name="Amoako-Attah I."/>
            <person name="Meinhardt L.W."/>
            <person name="Bailey B.A."/>
            <person name="Cohen S.P."/>
        </authorList>
    </citation>
    <scope>NUCLEOTIDE SEQUENCE [LARGE SCALE GENOMIC DNA]</scope>
    <source>
        <strain evidence="3 4">GH-19</strain>
    </source>
</reference>
<evidence type="ECO:0000313" key="3">
    <source>
        <dbReference type="EMBL" id="KAK7468936.1"/>
    </source>
</evidence>
<organism evidence="3 4">
    <name type="scientific">Marasmiellus scandens</name>
    <dbReference type="NCBI Taxonomy" id="2682957"/>
    <lineage>
        <taxon>Eukaryota</taxon>
        <taxon>Fungi</taxon>
        <taxon>Dikarya</taxon>
        <taxon>Basidiomycota</taxon>
        <taxon>Agaricomycotina</taxon>
        <taxon>Agaricomycetes</taxon>
        <taxon>Agaricomycetidae</taxon>
        <taxon>Agaricales</taxon>
        <taxon>Marasmiineae</taxon>
        <taxon>Omphalotaceae</taxon>
        <taxon>Marasmiellus</taxon>
    </lineage>
</organism>
<feature type="compositionally biased region" description="Low complexity" evidence="1">
    <location>
        <begin position="31"/>
        <end position="45"/>
    </location>
</feature>
<feature type="region of interest" description="Disordered" evidence="1">
    <location>
        <begin position="211"/>
        <end position="272"/>
    </location>
</feature>
<dbReference type="Proteomes" id="UP001498398">
    <property type="component" value="Unassembled WGS sequence"/>
</dbReference>
<sequence length="272" mass="30336">MMRVLFCSSLLYLLDSQYTMPAQTDYSNHYNRSPSVSSSVGSHSGAIEDNTSLSDTELSQSDFARKCEERIRLRYMTPQEEAANKDPRLPRPEDPEELMAAHTKILSSLRTQINKLSQDEIFEQTLFRGPKVGLEEPILTTDIDGIMRSMMGPSSLSIANDPYKHAIRDSQIPVWDSNMNLNGAGNEFGYYNESGTGNTRLDGMQGLDIDMTNGLNGGTEKERGKGKGKEKKVEDGPWNTNETRNEFGAGMDRISTPRSAGRLLKGKSILRR</sequence>
<evidence type="ECO:0000256" key="2">
    <source>
        <dbReference type="SAM" id="SignalP"/>
    </source>
</evidence>